<protein>
    <recommendedName>
        <fullName evidence="2">site-specific DNA-methyltransferase (adenine-specific)</fullName>
        <ecNumber evidence="2">2.1.1.72</ecNumber>
    </recommendedName>
</protein>
<dbReference type="PROSITE" id="PS00092">
    <property type="entry name" value="N6_MTASE"/>
    <property type="match status" value="1"/>
</dbReference>
<dbReference type="GO" id="GO:0009307">
    <property type="term" value="P:DNA restriction-modification system"/>
    <property type="evidence" value="ECO:0007669"/>
    <property type="project" value="UniProtKB-KW"/>
</dbReference>
<dbReference type="InterPro" id="IPR038333">
    <property type="entry name" value="T1MK-like_N_sf"/>
</dbReference>
<reference evidence="10 11" key="1">
    <citation type="submission" date="2019-07" db="EMBL/GenBank/DDBJ databases">
        <title>The pathways for chlorine oxyanion respiration interact through the shared metabolite chlorate.</title>
        <authorList>
            <person name="Barnum T.P."/>
            <person name="Cheng Y."/>
            <person name="Hill K.A."/>
            <person name="Lucas L.N."/>
            <person name="Carlson H.K."/>
            <person name="Coates J.D."/>
        </authorList>
    </citation>
    <scope>NUCLEOTIDE SEQUENCE [LARGE SCALE GENOMIC DNA]</scope>
    <source>
        <strain evidence="10">BK-3</strain>
    </source>
</reference>
<dbReference type="PANTHER" id="PTHR42933:SF4">
    <property type="entry name" value="TYPE I RESTRICTION ENZYME ECOKI METHYLASE SUBUNIT"/>
    <property type="match status" value="1"/>
</dbReference>
<dbReference type="GO" id="GO:0009007">
    <property type="term" value="F:site-specific DNA-methyltransferase (adenine-specific) activity"/>
    <property type="evidence" value="ECO:0007669"/>
    <property type="project" value="UniProtKB-EC"/>
</dbReference>
<dbReference type="EMBL" id="VMRY01000034">
    <property type="protein sequence ID" value="TVT55330.1"/>
    <property type="molecule type" value="Genomic_DNA"/>
</dbReference>
<evidence type="ECO:0000259" key="8">
    <source>
        <dbReference type="Pfam" id="PF02384"/>
    </source>
</evidence>
<feature type="domain" description="N6 adenine-specific DNA methyltransferase N-terminal" evidence="9">
    <location>
        <begin position="7"/>
        <end position="122"/>
    </location>
</feature>
<evidence type="ECO:0000259" key="9">
    <source>
        <dbReference type="Pfam" id="PF12161"/>
    </source>
</evidence>
<dbReference type="GO" id="GO:0008170">
    <property type="term" value="F:N-methyltransferase activity"/>
    <property type="evidence" value="ECO:0007669"/>
    <property type="project" value="InterPro"/>
</dbReference>
<keyword evidence="6" id="KW-0680">Restriction system</keyword>
<dbReference type="AlphaFoldDB" id="A0A558D2T9"/>
<accession>A0A558D2T9</accession>
<dbReference type="Pfam" id="PF02384">
    <property type="entry name" value="N6_Mtase"/>
    <property type="match status" value="1"/>
</dbReference>
<comment type="similarity">
    <text evidence="1">Belongs to the N(4)/N(6)-methyltransferase family.</text>
</comment>
<dbReference type="SUPFAM" id="SSF53335">
    <property type="entry name" value="S-adenosyl-L-methionine-dependent methyltransferases"/>
    <property type="match status" value="1"/>
</dbReference>
<gene>
    <name evidence="10" type="ORF">FHK82_08270</name>
</gene>
<organism evidence="10 11">
    <name type="scientific">Sedimenticola thiotaurini</name>
    <dbReference type="NCBI Taxonomy" id="1543721"/>
    <lineage>
        <taxon>Bacteria</taxon>
        <taxon>Pseudomonadati</taxon>
        <taxon>Pseudomonadota</taxon>
        <taxon>Gammaproteobacteria</taxon>
        <taxon>Chromatiales</taxon>
        <taxon>Sedimenticolaceae</taxon>
        <taxon>Sedimenticola</taxon>
    </lineage>
</organism>
<evidence type="ECO:0000313" key="10">
    <source>
        <dbReference type="EMBL" id="TVT55330.1"/>
    </source>
</evidence>
<evidence type="ECO:0000256" key="1">
    <source>
        <dbReference type="ARBA" id="ARBA00006594"/>
    </source>
</evidence>
<evidence type="ECO:0000256" key="3">
    <source>
        <dbReference type="ARBA" id="ARBA00022603"/>
    </source>
</evidence>
<dbReference type="PRINTS" id="PR00507">
    <property type="entry name" value="N12N6MTFRASE"/>
</dbReference>
<proteinExistence type="inferred from homology"/>
<evidence type="ECO:0000256" key="6">
    <source>
        <dbReference type="ARBA" id="ARBA00022747"/>
    </source>
</evidence>
<dbReference type="InterPro" id="IPR029063">
    <property type="entry name" value="SAM-dependent_MTases_sf"/>
</dbReference>
<keyword evidence="4 10" id="KW-0808">Transferase</keyword>
<evidence type="ECO:0000256" key="4">
    <source>
        <dbReference type="ARBA" id="ARBA00022679"/>
    </source>
</evidence>
<keyword evidence="5" id="KW-0949">S-adenosyl-L-methionine</keyword>
<dbReference type="Pfam" id="PF12161">
    <property type="entry name" value="HsdM_N"/>
    <property type="match status" value="1"/>
</dbReference>
<dbReference type="InterPro" id="IPR002052">
    <property type="entry name" value="DNA_methylase_N6_adenine_CS"/>
</dbReference>
<evidence type="ECO:0000256" key="2">
    <source>
        <dbReference type="ARBA" id="ARBA00011900"/>
    </source>
</evidence>
<dbReference type="Gene3D" id="1.20.1260.30">
    <property type="match status" value="1"/>
</dbReference>
<evidence type="ECO:0000313" key="11">
    <source>
        <dbReference type="Proteomes" id="UP000317355"/>
    </source>
</evidence>
<dbReference type="PANTHER" id="PTHR42933">
    <property type="entry name" value="SLR6095 PROTEIN"/>
    <property type="match status" value="1"/>
</dbReference>
<dbReference type="GO" id="GO:0003677">
    <property type="term" value="F:DNA binding"/>
    <property type="evidence" value="ECO:0007669"/>
    <property type="project" value="InterPro"/>
</dbReference>
<dbReference type="InterPro" id="IPR022749">
    <property type="entry name" value="D12N6_MeTrfase_N"/>
</dbReference>
<dbReference type="InterPro" id="IPR003356">
    <property type="entry name" value="DNA_methylase_A-5"/>
</dbReference>
<dbReference type="Gene3D" id="3.40.50.150">
    <property type="entry name" value="Vaccinia Virus protein VP39"/>
    <property type="match status" value="1"/>
</dbReference>
<comment type="caution">
    <text evidence="10">The sequence shown here is derived from an EMBL/GenBank/DDBJ whole genome shotgun (WGS) entry which is preliminary data.</text>
</comment>
<dbReference type="Proteomes" id="UP000317355">
    <property type="component" value="Unassembled WGS sequence"/>
</dbReference>
<sequence length="522" mass="58389">MSAAEIVNKVWNYAHVLRDDGVGYGDYVEQITYLIFLKMADERDKAGVPSPQSSPKGRGGNGVPREYAWANLVKQDGDDLELQYRHTLESLGKEGGMLGTIFRKAQNKIQDPAKLERLIKMIDKEQWSTLPADVKGDIYEGLLERNAQDVKGGAGQYFTPRPLIQAMVEVMQPKPTDTVADPACGTGGFLLAAHDYMAAQATSKKEQRHLKEHALRGNDIVDSVVRLCAMNLYLHGIGGDSSKQAEGSCPISANDALAKEVGDDRVDMVLANPPFGKKSSITVINEKSGKKEQEKLVYEREDFWATTSNKQLNFVQHIANMLKIDGKAAVVVPDNVLFEGGAGETVRKNLLERCDLHTLLRLPTGIFYAQGVKANVIFFDAKPASKTAWTKKLWIYDFRTNVHMTLKTKRLVKSDFDEFIKLYKAENRSKRRPTWKAGPHPSPLPKGAGETGRWRAFTYDELIARDKTNLDIFWLKDESLEDTENLPPPDVLAQEIVEQLEAALVEFRTVEEILTDKEPLNV</sequence>
<comment type="catalytic activity">
    <reaction evidence="7">
        <text>a 2'-deoxyadenosine in DNA + S-adenosyl-L-methionine = an N(6)-methyl-2'-deoxyadenosine in DNA + S-adenosyl-L-homocysteine + H(+)</text>
        <dbReference type="Rhea" id="RHEA:15197"/>
        <dbReference type="Rhea" id="RHEA-COMP:12418"/>
        <dbReference type="Rhea" id="RHEA-COMP:12419"/>
        <dbReference type="ChEBI" id="CHEBI:15378"/>
        <dbReference type="ChEBI" id="CHEBI:57856"/>
        <dbReference type="ChEBI" id="CHEBI:59789"/>
        <dbReference type="ChEBI" id="CHEBI:90615"/>
        <dbReference type="ChEBI" id="CHEBI:90616"/>
        <dbReference type="EC" id="2.1.1.72"/>
    </reaction>
</comment>
<dbReference type="GO" id="GO:0032259">
    <property type="term" value="P:methylation"/>
    <property type="evidence" value="ECO:0007669"/>
    <property type="project" value="UniProtKB-KW"/>
</dbReference>
<dbReference type="InterPro" id="IPR051537">
    <property type="entry name" value="DNA_Adenine_Mtase"/>
</dbReference>
<evidence type="ECO:0000256" key="5">
    <source>
        <dbReference type="ARBA" id="ARBA00022691"/>
    </source>
</evidence>
<keyword evidence="3 10" id="KW-0489">Methyltransferase</keyword>
<feature type="domain" description="DNA methylase adenine-specific" evidence="8">
    <location>
        <begin position="133"/>
        <end position="427"/>
    </location>
</feature>
<evidence type="ECO:0000256" key="7">
    <source>
        <dbReference type="ARBA" id="ARBA00047942"/>
    </source>
</evidence>
<name>A0A558D2T9_9GAMM</name>
<dbReference type="EC" id="2.1.1.72" evidence="2"/>